<dbReference type="GO" id="GO:0008270">
    <property type="term" value="F:zinc ion binding"/>
    <property type="evidence" value="ECO:0007669"/>
    <property type="project" value="UniProtKB-KW"/>
</dbReference>
<feature type="region of interest" description="Disordered" evidence="16">
    <location>
        <begin position="1197"/>
        <end position="1264"/>
    </location>
</feature>
<dbReference type="GO" id="GO:0000447">
    <property type="term" value="P:endonucleolytic cleavage in ITS1 to separate SSU-rRNA from 5.8S rRNA and LSU-rRNA from tricistronic rRNA transcript (SSU-rRNA, 5.8S rRNA, LSU-rRNA)"/>
    <property type="evidence" value="ECO:0007669"/>
    <property type="project" value="TreeGrafter"/>
</dbReference>
<feature type="region of interest" description="Disordered" evidence="16">
    <location>
        <begin position="704"/>
        <end position="764"/>
    </location>
</feature>
<dbReference type="FunFam" id="3.30.1370.10:FF:000048">
    <property type="entry name" value="RNA-binding protein PNO1 isoform X2"/>
    <property type="match status" value="1"/>
</dbReference>
<feature type="compositionally biased region" description="Polar residues" evidence="16">
    <location>
        <begin position="1199"/>
        <end position="1212"/>
    </location>
</feature>
<dbReference type="CDD" id="cd08069">
    <property type="entry name" value="MPN_RPN11_CSN5"/>
    <property type="match status" value="1"/>
</dbReference>
<sequence length="2073" mass="232220">MQETNSKTETGGEGEFVPIDSRKATKRKRAVEKKSAELVNGIEGMTLSQPKAKRQNRRQADDGSFEVRKVQVPSHRYTPLKDNWLKIFTPIVDHLQLQVRFNLKSRHVEIRTCKDTKDISYLQKAADFVKAFIMGFEVEDALALLRLDDLFLETFEVQDVKPLKGDHLSRAIGRIAGSFQNIQIARRALCNLIMGSPPSKVYGTLRNVAARVSERLLCVFVMDRLLRLGGNIPGISQGAPPPPNDAPVVDTAEQVYISSLALLKMLKHGRAGVPMEVMGLMLGEFVDDYTVRVIDVFAMPQTGTGVSVEAVDPVFQAKMLDMLRQTGRPEMVVGWYHSHPGFGCWLSGVDINTQQSFEALSERAVAVVVDPIQSVKGKVVIDAFRLINPNMMVLGQEPRQTTSNLGHLQKPSVQALIHGLNRHYYSISINYRKNELEQKMLLNLHKKSWMDGLCLADYSEHCKINESTVAEMLALASSYNKAVEEEEKMTPEQLAIKNVGKQDPKRHLEEKVDAVMTSNIVQCLDYLKGKGALSAFSKMETERPDLSQLIPPLPTNTQGVHRLLSAFRSGTTEIKSLLNQECNVILECKTCQNMFRSLPNFISHKRVYCLKPAPPLEGLLHNNKLPEYYSSVEAIENELGRRDIDQIATRLSKTATIAGTDGIRGENPEASQNVAYFTAIADTIKSRRAAKVQQKTILTPIPGTSQAVSQTIKIEESDGGEEKSSDFDPPNKKKAKKSDDKSANANSPEGTKSQNNAQTKGDKDSRYTVVQYPCPLCKKVFSKPNGTYRHIRDIHKKNNEQLEKMKNTIRKKAFSVTINKKTPESQSPPTQNNNAPPKPANKPQMVQASRHLTRAQQEELKEWNDHTFTIDVGDHRCGYCGTKYDRRAALLSHAKQCYKKLKIVIKKPAPQPIKKSKGAANRKVNTPMKIVRKYLMGSSKPESVEEYGQLTNGVTSTCKDVRRSTRKSGNPVGRPRVGRKINKDKLMPTVPLTRLKLPLPEQTKPPPNPKPPVPVAPLQSPLELEKMLRDQKSNTSNILVRQVSDKAALSPSKATSPAKEPPAVASVTPILSLKPKDGYPVNYFSPGSADTKLIGTGNSVPSSIQIRKDYKKSNPSGDDSVDGCSSTASVCSDKAEDCVDSGKPLNSVITPCVESAKNKRPVLNFDKPITSVEKMQPIKVEEAASQKLADGCKACADENASNPVSETPQPESSNKEKTKITQIDLEKKSATLPSESTSPSKSPTPCKNLPDTPSTSTNNNVPETYNFVPEERCEVMSETANSKPVTCEEELSETVKSDPKFSKDLQISSQSIAKKLYPNLDVPAEYLIEEDSNFEGWDSKEQQPSLALVSHKKFFKFHAFFEEEVKKFDDFKVVVELDSTDPPLELPPGVLSQSMKQRELIVLIHTYGSRIGKYFPSATHRCRITDNYKTSQSQHKRCEVLIVSVSLPTFFTFKYWCRPKHQCLQTVFKSVSYIYNRFAARSISTYYFKMSFEPKYKKKKKKSFISKAKKFGKSGRFGKGSYISEDEYNYFVRVMELDKSEFPSEEDREMFVSNTFEHTVGQEVLLSTNQLSSLAIERLIKKGNDECVIRFMEALGADMRPILNDCFASHVFQTLLKKASQRIKEIPENEDSKSREDYIAWIIKVGKFLLNNIEDFMWDQYANQIMRTVLEAASGICELEPESKNTCSDQKLPKALRTFFKDFCIQVQKMPQLNDMVDSVLTSGFLQSLVKCASKASPKLFKSLAESLEAVLSTKKSKNKIDMASWRLIEVILAGKNEEVNKSILDTFFRGNMKRDASDPELNFCVQRLLENCPNKEQLEEIFVELNSAEAIENIISSKHYGVVRAMGEACKNLSTNQGSFSLSLIGALHCNSPNERVNMVAPLILAMKDFEKFEHFKMMNEDENSPITLQGSLLLQSCLHFNKPIKFVQSVLSINAEDLVHIFSDPKGSHVCDAFMTSKFVGEKSREKLCNILKGHMATLACNKFGSRSLDSIWKVSPLKTRQAIVSSLSQHLPKLKGDTFGRFVVTNYGVELFKHHPDDWSAAQGKEMTTKRLFADILGEDKPAKKKMKKK</sequence>
<evidence type="ECO:0000259" key="18">
    <source>
        <dbReference type="PROSITE" id="PS50249"/>
    </source>
</evidence>
<protein>
    <recommendedName>
        <fullName evidence="11">26S proteasome non-ATPase regulatory subunit 14</fullName>
    </recommendedName>
    <alternativeName>
        <fullName evidence="12 13">26S Proteasome regulatory subunit RPN11</fullName>
    </alternativeName>
</protein>
<dbReference type="OrthoDB" id="605656at2759"/>
<feature type="compositionally biased region" description="Pro residues" evidence="16">
    <location>
        <begin position="1003"/>
        <end position="1015"/>
    </location>
</feature>
<feature type="compositionally biased region" description="Basic and acidic residues" evidence="16">
    <location>
        <begin position="713"/>
        <end position="742"/>
    </location>
</feature>
<gene>
    <name evidence="19" type="ORF">CLODIP_2_CD12079</name>
</gene>
<dbReference type="InterPro" id="IPR040000">
    <property type="entry name" value="NOP9"/>
</dbReference>
<evidence type="ECO:0000256" key="15">
    <source>
        <dbReference type="PROSITE-ProRule" id="PRU00317"/>
    </source>
</evidence>
<dbReference type="GO" id="GO:0030686">
    <property type="term" value="C:90S preribosome"/>
    <property type="evidence" value="ECO:0007669"/>
    <property type="project" value="TreeGrafter"/>
</dbReference>
<evidence type="ECO:0000256" key="3">
    <source>
        <dbReference type="ARBA" id="ARBA00022737"/>
    </source>
</evidence>
<dbReference type="PROSITE" id="PS00028">
    <property type="entry name" value="ZINC_FINGER_C2H2_1"/>
    <property type="match status" value="1"/>
</dbReference>
<dbReference type="GO" id="GO:0008237">
    <property type="term" value="F:metallopeptidase activity"/>
    <property type="evidence" value="ECO:0007669"/>
    <property type="project" value="UniProtKB-KW"/>
</dbReference>
<dbReference type="PROSITE" id="PS50157">
    <property type="entry name" value="ZINC_FINGER_C2H2_2"/>
    <property type="match status" value="1"/>
</dbReference>
<dbReference type="GO" id="GO:0006508">
    <property type="term" value="P:proteolysis"/>
    <property type="evidence" value="ECO:0007669"/>
    <property type="project" value="UniProtKB-KW"/>
</dbReference>
<evidence type="ECO:0000256" key="4">
    <source>
        <dbReference type="ARBA" id="ARBA00022801"/>
    </source>
</evidence>
<dbReference type="PROSITE" id="PS50249">
    <property type="entry name" value="MPN"/>
    <property type="match status" value="1"/>
</dbReference>
<dbReference type="Pfam" id="PF23594">
    <property type="entry name" value="RPN11_C"/>
    <property type="match status" value="1"/>
</dbReference>
<dbReference type="InterPro" id="IPR016024">
    <property type="entry name" value="ARM-type_fold"/>
</dbReference>
<proteinExistence type="inferred from homology"/>
<dbReference type="SUPFAM" id="SSF48371">
    <property type="entry name" value="ARM repeat"/>
    <property type="match status" value="1"/>
</dbReference>
<dbReference type="Pfam" id="PF01398">
    <property type="entry name" value="JAB"/>
    <property type="match status" value="1"/>
</dbReference>
<keyword evidence="14" id="KW-0863">Zinc-finger</keyword>
<dbReference type="GO" id="GO:0000472">
    <property type="term" value="P:endonucleolytic cleavage to generate mature 5'-end of SSU-rRNA from (SSU-rRNA, 5.8S rRNA, LSU-rRNA)"/>
    <property type="evidence" value="ECO:0007669"/>
    <property type="project" value="TreeGrafter"/>
</dbReference>
<feature type="region of interest" description="Disordered" evidence="16">
    <location>
        <begin position="1031"/>
        <end position="1063"/>
    </location>
</feature>
<evidence type="ECO:0000256" key="12">
    <source>
        <dbReference type="ARBA" id="ARBA00077355"/>
    </source>
</evidence>
<dbReference type="GO" id="GO:0000480">
    <property type="term" value="P:endonucleolytic cleavage in 5'-ETS of tricistronic rRNA transcript (SSU-rRNA, 5.8S rRNA, LSU-rRNA)"/>
    <property type="evidence" value="ECO:0007669"/>
    <property type="project" value="TreeGrafter"/>
</dbReference>
<feature type="region of interest" description="Disordered" evidence="16">
    <location>
        <begin position="1"/>
        <end position="65"/>
    </location>
</feature>
<organism evidence="19 20">
    <name type="scientific">Cloeon dipterum</name>
    <dbReference type="NCBI Taxonomy" id="197152"/>
    <lineage>
        <taxon>Eukaryota</taxon>
        <taxon>Metazoa</taxon>
        <taxon>Ecdysozoa</taxon>
        <taxon>Arthropoda</taxon>
        <taxon>Hexapoda</taxon>
        <taxon>Insecta</taxon>
        <taxon>Pterygota</taxon>
        <taxon>Palaeoptera</taxon>
        <taxon>Ephemeroptera</taxon>
        <taxon>Pisciforma</taxon>
        <taxon>Baetidae</taxon>
        <taxon>Cloeon</taxon>
    </lineage>
</organism>
<dbReference type="SMART" id="SM00355">
    <property type="entry name" value="ZnF_C2H2"/>
    <property type="match status" value="3"/>
</dbReference>
<feature type="region of interest" description="Disordered" evidence="16">
    <location>
        <begin position="818"/>
        <end position="852"/>
    </location>
</feature>
<dbReference type="CDD" id="cd22391">
    <property type="entry name" value="KH-I_PNO1_rpt1"/>
    <property type="match status" value="1"/>
</dbReference>
<evidence type="ECO:0000256" key="11">
    <source>
        <dbReference type="ARBA" id="ARBA00068188"/>
    </source>
</evidence>
<evidence type="ECO:0000256" key="13">
    <source>
        <dbReference type="ARBA" id="ARBA00078982"/>
    </source>
</evidence>
<feature type="domain" description="C2H2-type" evidence="17">
    <location>
        <begin position="772"/>
        <end position="800"/>
    </location>
</feature>
<evidence type="ECO:0000256" key="7">
    <source>
        <dbReference type="ARBA" id="ARBA00023049"/>
    </source>
</evidence>
<keyword evidence="4" id="KW-0378">Hydrolase</keyword>
<keyword evidence="2" id="KW-0479">Metal-binding</keyword>
<dbReference type="GO" id="GO:0003723">
    <property type="term" value="F:RNA binding"/>
    <property type="evidence" value="ECO:0007669"/>
    <property type="project" value="InterPro"/>
</dbReference>
<keyword evidence="3" id="KW-0677">Repeat</keyword>
<dbReference type="GO" id="GO:0000056">
    <property type="term" value="P:ribosomal small subunit export from nucleus"/>
    <property type="evidence" value="ECO:0007669"/>
    <property type="project" value="TreeGrafter"/>
</dbReference>
<comment type="function">
    <text evidence="8">Metalloprotease component of the 26S proteasome that specifically cleaves 'Lys-63'-linked polyubiquitin chains. The 26S proteasome is involved in the ATP-dependent degradation of ubiquitinated proteins. The function of the 'Lys-63'-specific deubiquitination of the proteasome is unclear.</text>
</comment>
<dbReference type="SUPFAM" id="SSF102712">
    <property type="entry name" value="JAB1/MPN domain"/>
    <property type="match status" value="1"/>
</dbReference>
<feature type="domain" description="MPN" evidence="18">
    <location>
        <begin position="255"/>
        <end position="390"/>
    </location>
</feature>
<dbReference type="Gene3D" id="1.25.10.10">
    <property type="entry name" value="Leucine-rich Repeat Variant"/>
    <property type="match status" value="2"/>
</dbReference>
<keyword evidence="5" id="KW-0862">Zinc</keyword>
<evidence type="ECO:0000256" key="16">
    <source>
        <dbReference type="SAM" id="MobiDB-lite"/>
    </source>
</evidence>
<keyword evidence="6" id="KW-0647">Proteasome</keyword>
<evidence type="ECO:0000256" key="9">
    <source>
        <dbReference type="ARBA" id="ARBA00061051"/>
    </source>
</evidence>
<dbReference type="InterPro" id="IPR055212">
    <property type="entry name" value="KH-I_PNO1_first"/>
</dbReference>
<dbReference type="EMBL" id="CADEPI010000506">
    <property type="protein sequence ID" value="CAB3386753.1"/>
    <property type="molecule type" value="Genomic_DNA"/>
</dbReference>
<dbReference type="GO" id="GO:0000502">
    <property type="term" value="C:proteasome complex"/>
    <property type="evidence" value="ECO:0007669"/>
    <property type="project" value="UniProtKB-KW"/>
</dbReference>
<dbReference type="FunFam" id="3.40.140.10:FF:000001">
    <property type="entry name" value="26S proteasome non-ATPase regulatory subunit"/>
    <property type="match status" value="1"/>
</dbReference>
<reference evidence="19 20" key="1">
    <citation type="submission" date="2020-04" db="EMBL/GenBank/DDBJ databases">
        <authorList>
            <person name="Alioto T."/>
            <person name="Alioto T."/>
            <person name="Gomez Garrido J."/>
        </authorList>
    </citation>
    <scope>NUCLEOTIDE SEQUENCE [LARGE SCALE GENOMIC DNA]</scope>
</reference>
<feature type="compositionally biased region" description="Polar residues" evidence="16">
    <location>
        <begin position="748"/>
        <end position="759"/>
    </location>
</feature>
<comment type="similarity">
    <text evidence="9">Belongs to the peptidase M67A family. PSMD14 subfamily.</text>
</comment>
<feature type="region of interest" description="Disordered" evidence="16">
    <location>
        <begin position="960"/>
        <end position="1017"/>
    </location>
</feature>
<dbReference type="Pfam" id="PF22891">
    <property type="entry name" value="KH_PNO1_2nd"/>
    <property type="match status" value="1"/>
</dbReference>
<dbReference type="InterPro" id="IPR013087">
    <property type="entry name" value="Znf_C2H2_type"/>
</dbReference>
<dbReference type="InterPro" id="IPR000555">
    <property type="entry name" value="JAMM/MPN+_dom"/>
</dbReference>
<dbReference type="SMART" id="SM00025">
    <property type="entry name" value="Pumilio"/>
    <property type="match status" value="5"/>
</dbReference>
<dbReference type="PROSITE" id="PS50302">
    <property type="entry name" value="PUM"/>
    <property type="match status" value="1"/>
</dbReference>
<evidence type="ECO:0000256" key="10">
    <source>
        <dbReference type="ARBA" id="ARBA00064575"/>
    </source>
</evidence>
<dbReference type="InterPro" id="IPR011989">
    <property type="entry name" value="ARM-like"/>
</dbReference>
<dbReference type="Pfam" id="PF22493">
    <property type="entry name" value="PUF_NOP9"/>
    <property type="match status" value="1"/>
</dbReference>
<dbReference type="InterPro" id="IPR037518">
    <property type="entry name" value="MPN"/>
</dbReference>
<evidence type="ECO:0000256" key="14">
    <source>
        <dbReference type="PROSITE-ProRule" id="PRU00042"/>
    </source>
</evidence>
<evidence type="ECO:0000256" key="5">
    <source>
        <dbReference type="ARBA" id="ARBA00022833"/>
    </source>
</evidence>
<dbReference type="SMART" id="SM00232">
    <property type="entry name" value="JAB_MPN"/>
    <property type="match status" value="1"/>
</dbReference>
<dbReference type="Proteomes" id="UP000494165">
    <property type="component" value="Unassembled WGS sequence"/>
</dbReference>
<evidence type="ECO:0000256" key="2">
    <source>
        <dbReference type="ARBA" id="ARBA00022723"/>
    </source>
</evidence>
<evidence type="ECO:0000256" key="1">
    <source>
        <dbReference type="ARBA" id="ARBA00022670"/>
    </source>
</evidence>
<keyword evidence="20" id="KW-1185">Reference proteome</keyword>
<feature type="compositionally biased region" description="Polar residues" evidence="16">
    <location>
        <begin position="1251"/>
        <end position="1263"/>
    </location>
</feature>
<feature type="compositionally biased region" description="Polar residues" evidence="16">
    <location>
        <begin position="818"/>
        <end position="827"/>
    </location>
</feature>
<comment type="subunit">
    <text evidence="10">Component of the 19S regulatory cap of the 26S proteasome.</text>
</comment>
<dbReference type="PANTHER" id="PTHR13102">
    <property type="entry name" value="NUCLEOLAR PROTEIN 9"/>
    <property type="match status" value="1"/>
</dbReference>
<evidence type="ECO:0000313" key="19">
    <source>
        <dbReference type="EMBL" id="CAB3386753.1"/>
    </source>
</evidence>
<dbReference type="PANTHER" id="PTHR13102:SF0">
    <property type="entry name" value="NUCLEOLAR PROTEIN 9"/>
    <property type="match status" value="1"/>
</dbReference>
<dbReference type="GO" id="GO:0030688">
    <property type="term" value="C:preribosome, small subunit precursor"/>
    <property type="evidence" value="ECO:0007669"/>
    <property type="project" value="TreeGrafter"/>
</dbReference>
<evidence type="ECO:0000256" key="6">
    <source>
        <dbReference type="ARBA" id="ARBA00022942"/>
    </source>
</evidence>
<dbReference type="Gene3D" id="3.40.140.10">
    <property type="entry name" value="Cytidine Deaminase, domain 2"/>
    <property type="match status" value="1"/>
</dbReference>
<keyword evidence="7" id="KW-0482">Metalloprotease</keyword>
<feature type="compositionally biased region" description="Low complexity" evidence="16">
    <location>
        <begin position="1231"/>
        <end position="1245"/>
    </location>
</feature>
<evidence type="ECO:0000259" key="17">
    <source>
        <dbReference type="PROSITE" id="PS50157"/>
    </source>
</evidence>
<feature type="repeat" description="Pumilio" evidence="15">
    <location>
        <begin position="1972"/>
        <end position="2008"/>
    </location>
</feature>
<feature type="compositionally biased region" description="Basic and acidic residues" evidence="16">
    <location>
        <begin position="1213"/>
        <end position="1229"/>
    </location>
</feature>
<accession>A0A8S1E161</accession>
<dbReference type="InterPro" id="IPR001313">
    <property type="entry name" value="Pumilio_RNA-bd_rpt"/>
</dbReference>
<dbReference type="InterPro" id="IPR056263">
    <property type="entry name" value="RPN11_C"/>
</dbReference>
<comment type="caution">
    <text evidence="19">The sequence shown here is derived from an EMBL/GenBank/DDBJ whole genome shotgun (WGS) entry which is preliminary data.</text>
</comment>
<dbReference type="GO" id="GO:0005730">
    <property type="term" value="C:nucleolus"/>
    <property type="evidence" value="ECO:0007669"/>
    <property type="project" value="TreeGrafter"/>
</dbReference>
<evidence type="ECO:0000256" key="8">
    <source>
        <dbReference type="ARBA" id="ARBA00059976"/>
    </source>
</evidence>
<name>A0A8S1E161_9INSE</name>
<evidence type="ECO:0000313" key="20">
    <source>
        <dbReference type="Proteomes" id="UP000494165"/>
    </source>
</evidence>
<keyword evidence="1" id="KW-0645">Protease</keyword>
<dbReference type="InterPro" id="IPR055211">
    <property type="entry name" value="KH_PNO1_2nd"/>
</dbReference>